<accession>A0A922A9L7</accession>
<evidence type="ECO:0000313" key="1">
    <source>
        <dbReference type="EMBL" id="KAG6674881.1"/>
    </source>
</evidence>
<dbReference type="Proteomes" id="UP000811246">
    <property type="component" value="Chromosome 15"/>
</dbReference>
<evidence type="ECO:0000313" key="2">
    <source>
        <dbReference type="Proteomes" id="UP000811246"/>
    </source>
</evidence>
<organism evidence="1 2">
    <name type="scientific">Carya illinoinensis</name>
    <name type="common">Pecan</name>
    <dbReference type="NCBI Taxonomy" id="32201"/>
    <lineage>
        <taxon>Eukaryota</taxon>
        <taxon>Viridiplantae</taxon>
        <taxon>Streptophyta</taxon>
        <taxon>Embryophyta</taxon>
        <taxon>Tracheophyta</taxon>
        <taxon>Spermatophyta</taxon>
        <taxon>Magnoliopsida</taxon>
        <taxon>eudicotyledons</taxon>
        <taxon>Gunneridae</taxon>
        <taxon>Pentapetalae</taxon>
        <taxon>rosids</taxon>
        <taxon>fabids</taxon>
        <taxon>Fagales</taxon>
        <taxon>Juglandaceae</taxon>
        <taxon>Carya</taxon>
    </lineage>
</organism>
<protein>
    <submittedName>
        <fullName evidence="1">Uncharacterized protein</fullName>
    </submittedName>
</protein>
<reference evidence="1" key="1">
    <citation type="submission" date="2021-01" db="EMBL/GenBank/DDBJ databases">
        <authorList>
            <person name="Lovell J.T."/>
            <person name="Bentley N."/>
            <person name="Bhattarai G."/>
            <person name="Jenkins J.W."/>
            <person name="Sreedasyam A."/>
            <person name="Alarcon Y."/>
            <person name="Bock C."/>
            <person name="Boston L."/>
            <person name="Carlson J."/>
            <person name="Cervantes K."/>
            <person name="Clermont K."/>
            <person name="Krom N."/>
            <person name="Kubenka K."/>
            <person name="Mamidi S."/>
            <person name="Mattison C."/>
            <person name="Monteros M."/>
            <person name="Pisani C."/>
            <person name="Plott C."/>
            <person name="Rajasekar S."/>
            <person name="Rhein H.S."/>
            <person name="Rohla C."/>
            <person name="Song M."/>
            <person name="Hilaire R.S."/>
            <person name="Shu S."/>
            <person name="Wells L."/>
            <person name="Wang X."/>
            <person name="Webber J."/>
            <person name="Heerema R.J."/>
            <person name="Klein P."/>
            <person name="Conner P."/>
            <person name="Grauke L."/>
            <person name="Grimwood J."/>
            <person name="Schmutz J."/>
            <person name="Randall J.J."/>
        </authorList>
    </citation>
    <scope>NUCLEOTIDE SEQUENCE</scope>
    <source>
        <tissue evidence="1">Leaf</tissue>
    </source>
</reference>
<name>A0A922A9L7_CARIL</name>
<proteinExistence type="predicted"/>
<dbReference type="AlphaFoldDB" id="A0A922A9L7"/>
<gene>
    <name evidence="1" type="ORF">I3842_15G069500</name>
</gene>
<dbReference type="EMBL" id="CM031839">
    <property type="protein sequence ID" value="KAG6674881.1"/>
    <property type="molecule type" value="Genomic_DNA"/>
</dbReference>
<comment type="caution">
    <text evidence="1">The sequence shown here is derived from an EMBL/GenBank/DDBJ whole genome shotgun (WGS) entry which is preliminary data.</text>
</comment>
<sequence>MVVINTGELMCPAYHDLLVVDQFSVQDIVPILVISVETLLMDSAIAL</sequence>